<dbReference type="InterPro" id="IPR052843">
    <property type="entry name" value="ER_body_metal_sequester"/>
</dbReference>
<feature type="region of interest" description="Disordered" evidence="1">
    <location>
        <begin position="1"/>
        <end position="94"/>
    </location>
</feature>
<evidence type="ECO:0000256" key="2">
    <source>
        <dbReference type="SAM" id="Phobius"/>
    </source>
</evidence>
<protein>
    <recommendedName>
        <fullName evidence="5">Membrane protein of ER body-like protein</fullName>
    </recommendedName>
</protein>
<keyword evidence="2" id="KW-0812">Transmembrane</keyword>
<evidence type="ECO:0000313" key="4">
    <source>
        <dbReference type="Proteomes" id="UP001229421"/>
    </source>
</evidence>
<keyword evidence="2" id="KW-0472">Membrane</keyword>
<keyword evidence="2" id="KW-1133">Transmembrane helix</keyword>
<feature type="compositionally biased region" description="Acidic residues" evidence="1">
    <location>
        <begin position="65"/>
        <end position="75"/>
    </location>
</feature>
<accession>A0AAD8KQ68</accession>
<dbReference type="PANTHER" id="PTHR38937:SF2">
    <property type="entry name" value="MEMBRANE PROTEIN OF ER BODY-LIKE PROTEIN ISOFORM X1"/>
    <property type="match status" value="1"/>
</dbReference>
<organism evidence="3 4">
    <name type="scientific">Tagetes erecta</name>
    <name type="common">African marigold</name>
    <dbReference type="NCBI Taxonomy" id="13708"/>
    <lineage>
        <taxon>Eukaryota</taxon>
        <taxon>Viridiplantae</taxon>
        <taxon>Streptophyta</taxon>
        <taxon>Embryophyta</taxon>
        <taxon>Tracheophyta</taxon>
        <taxon>Spermatophyta</taxon>
        <taxon>Magnoliopsida</taxon>
        <taxon>eudicotyledons</taxon>
        <taxon>Gunneridae</taxon>
        <taxon>Pentapetalae</taxon>
        <taxon>asterids</taxon>
        <taxon>campanulids</taxon>
        <taxon>Asterales</taxon>
        <taxon>Asteraceae</taxon>
        <taxon>Asteroideae</taxon>
        <taxon>Heliantheae alliance</taxon>
        <taxon>Tageteae</taxon>
        <taxon>Tagetes</taxon>
    </lineage>
</organism>
<feature type="transmembrane region" description="Helical" evidence="2">
    <location>
        <begin position="663"/>
        <end position="687"/>
    </location>
</feature>
<feature type="compositionally biased region" description="Acidic residues" evidence="1">
    <location>
        <begin position="14"/>
        <end position="24"/>
    </location>
</feature>
<name>A0AAD8KQ68_TARER</name>
<feature type="transmembrane region" description="Helical" evidence="2">
    <location>
        <begin position="732"/>
        <end position="755"/>
    </location>
</feature>
<feature type="region of interest" description="Disordered" evidence="1">
    <location>
        <begin position="121"/>
        <end position="142"/>
    </location>
</feature>
<comment type="caution">
    <text evidence="3">The sequence shown here is derived from an EMBL/GenBank/DDBJ whole genome shotgun (WGS) entry which is preliminary data.</text>
</comment>
<dbReference type="PANTHER" id="PTHR38937">
    <property type="entry name" value="MEMBRANE PROTEIN OF ER BODY-LIKE PROTEIN"/>
    <property type="match status" value="1"/>
</dbReference>
<dbReference type="EMBL" id="JAUHHV010000004">
    <property type="protein sequence ID" value="KAK1426958.1"/>
    <property type="molecule type" value="Genomic_DNA"/>
</dbReference>
<feature type="compositionally biased region" description="Low complexity" evidence="1">
    <location>
        <begin position="39"/>
        <end position="50"/>
    </location>
</feature>
<feature type="transmembrane region" description="Helical" evidence="2">
    <location>
        <begin position="699"/>
        <end position="720"/>
    </location>
</feature>
<keyword evidence="4" id="KW-1185">Reference proteome</keyword>
<dbReference type="Proteomes" id="UP001229421">
    <property type="component" value="Unassembled WGS sequence"/>
</dbReference>
<feature type="compositionally biased region" description="Polar residues" evidence="1">
    <location>
        <begin position="121"/>
        <end position="136"/>
    </location>
</feature>
<proteinExistence type="predicted"/>
<evidence type="ECO:0000313" key="3">
    <source>
        <dbReference type="EMBL" id="KAK1426958.1"/>
    </source>
</evidence>
<evidence type="ECO:0008006" key="5">
    <source>
        <dbReference type="Google" id="ProtNLM"/>
    </source>
</evidence>
<feature type="compositionally biased region" description="Basic and acidic residues" evidence="1">
    <location>
        <begin position="1"/>
        <end position="11"/>
    </location>
</feature>
<feature type="transmembrane region" description="Helical" evidence="2">
    <location>
        <begin position="617"/>
        <end position="635"/>
    </location>
</feature>
<sequence>MMENTEVKHPWEQQQDDDEDELEEGLIVRKKNLNSTTINGNNLNVGSLNGEKIENHHHHYQQQQQEDDDEEEEEEEKVKEFVQKKVDDEDEKEKQEISDYCVYYDTDKGIDVAAKTNITVNNKENGNGVHSETTKQNGEHQKHEMSYINIKAEASDIEVVKDGDGDGNDEIAEYDVETVIRKQDTHDLFCPNCNSCITKRVILRKRKRRIPLPGEDAKRSRPVSTGPTAVLDDSSDNRALNGVDARLDDEQPPMSNEYDHQREPDVFRCLSCFSIFMPTGNGFKLFRVFGNKDNEQSQNEVPVKKNWFSNFMRSGKVEHNVTDLNGLAEINSAGVSSNLNSSIQEANSHTSNGTTDLEKNQLIRESNGKIAPLANTEEQLLTSYHIEKEHNGKSEHPGMFVVKPPINNNAEDSVSPHEYDGLKLLIPPNVGSLIIDSSQMNQELDVTVSPGLDEKGRTNLSFSPPASIPGQANLGGQVDRPRLAVNLAIDGKEEKMDKDSVAVQSANEVSLQNNVEIHLEEPNKDVVNVLEGVKNIERSEGKDVIITIESKQVDASVFQRPSSDTHGATGSSALQQAVTTTGKSLDVIKSIVYGGLIEVITSLSVVSSAAGSNASTLNVLALGLANIFGGLLVISHDLWNLKNERARKTEDRYQQLLGQRTDFPLHVAVSLLSYLVFGFLPPIVYGFSFRESNDKDLKLLMVAAASIVCIIILASGKAYVQVQRTSKSYFKTIGYHVMLGIMVSGVTYLFGGLIIKLLEKMDVFHESSGSTIHEPALAMF</sequence>
<gene>
    <name evidence="3" type="ORF">QVD17_15640</name>
</gene>
<reference evidence="3" key="1">
    <citation type="journal article" date="2023" name="bioRxiv">
        <title>Improved chromosome-level genome assembly for marigold (Tagetes erecta).</title>
        <authorList>
            <person name="Jiang F."/>
            <person name="Yuan L."/>
            <person name="Wang S."/>
            <person name="Wang H."/>
            <person name="Xu D."/>
            <person name="Wang A."/>
            <person name="Fan W."/>
        </authorList>
    </citation>
    <scope>NUCLEOTIDE SEQUENCE</scope>
    <source>
        <strain evidence="3">WSJ</strain>
        <tissue evidence="3">Leaf</tissue>
    </source>
</reference>
<feature type="compositionally biased region" description="Basic and acidic residues" evidence="1">
    <location>
        <begin position="76"/>
        <end position="94"/>
    </location>
</feature>
<dbReference type="AlphaFoldDB" id="A0AAD8KQ68"/>
<feature type="region of interest" description="Disordered" evidence="1">
    <location>
        <begin position="212"/>
        <end position="239"/>
    </location>
</feature>
<evidence type="ECO:0000256" key="1">
    <source>
        <dbReference type="SAM" id="MobiDB-lite"/>
    </source>
</evidence>